<accession>A4J9G1</accession>
<evidence type="ECO:0000313" key="2">
    <source>
        <dbReference type="Proteomes" id="UP000001556"/>
    </source>
</evidence>
<dbReference type="HOGENOM" id="CLU_1545174_0_0_9"/>
<dbReference type="Proteomes" id="UP000001556">
    <property type="component" value="Chromosome"/>
</dbReference>
<dbReference type="OrthoDB" id="4304at2"/>
<reference evidence="1 2" key="1">
    <citation type="submission" date="2007-03" db="EMBL/GenBank/DDBJ databases">
        <title>Complete sequence of Desulfotomaculum reducens MI-1.</title>
        <authorList>
            <consortium name="US DOE Joint Genome Institute"/>
            <person name="Copeland A."/>
            <person name="Lucas S."/>
            <person name="Lapidus A."/>
            <person name="Barry K."/>
            <person name="Detter J.C."/>
            <person name="Glavina del Rio T."/>
            <person name="Hammon N."/>
            <person name="Israni S."/>
            <person name="Dalin E."/>
            <person name="Tice H."/>
            <person name="Pitluck S."/>
            <person name="Sims D."/>
            <person name="Brettin T."/>
            <person name="Bruce D."/>
            <person name="Han C."/>
            <person name="Tapia R."/>
            <person name="Schmutz J."/>
            <person name="Larimer F."/>
            <person name="Land M."/>
            <person name="Hauser L."/>
            <person name="Kyrpides N."/>
            <person name="Kim E."/>
            <person name="Tebo B.M."/>
            <person name="Richardson P."/>
        </authorList>
    </citation>
    <scope>NUCLEOTIDE SEQUENCE [LARGE SCALE GENOMIC DNA]</scope>
    <source>
        <strain evidence="1 2">MI-1</strain>
    </source>
</reference>
<dbReference type="AlphaFoldDB" id="A4J9G1"/>
<evidence type="ECO:0008006" key="3">
    <source>
        <dbReference type="Google" id="ProtNLM"/>
    </source>
</evidence>
<dbReference type="STRING" id="349161.Dred_3212"/>
<gene>
    <name evidence="1" type="ordered locus">Dred_3212</name>
</gene>
<sequence>MRIKMKQRSPKIIFGLLLISLLAMFFIPVPTLLVGQQQGKPDIVIPLIFDKTFTYEYLHSVLKTPVQENFLLAPGNNLLLTSTAFKSYGVGTPFLQGEGELENRNGQFILKGQNRRFQQLNFGVIPFTEPALLYRGGRYNFKDYFKAGSLITLKVKTLTPAKILALTLEGGKI</sequence>
<evidence type="ECO:0000313" key="1">
    <source>
        <dbReference type="EMBL" id="ABO51714.1"/>
    </source>
</evidence>
<dbReference type="RefSeq" id="WP_011879502.1">
    <property type="nucleotide sequence ID" value="NC_009253.1"/>
</dbReference>
<dbReference type="InterPro" id="IPR015001">
    <property type="entry name" value="DUF1850"/>
</dbReference>
<name>A4J9G1_DESRM</name>
<proteinExistence type="predicted"/>
<dbReference type="EMBL" id="CP000612">
    <property type="protein sequence ID" value="ABO51714.1"/>
    <property type="molecule type" value="Genomic_DNA"/>
</dbReference>
<dbReference type="eggNOG" id="COG4729">
    <property type="taxonomic scope" value="Bacteria"/>
</dbReference>
<keyword evidence="2" id="KW-1185">Reference proteome</keyword>
<protein>
    <recommendedName>
        <fullName evidence="3">DUF1850 domain-containing protein</fullName>
    </recommendedName>
</protein>
<dbReference type="KEGG" id="drm:Dred_3212"/>
<dbReference type="Pfam" id="PF08905">
    <property type="entry name" value="DUF1850"/>
    <property type="match status" value="1"/>
</dbReference>
<organism evidence="1 2">
    <name type="scientific">Desulforamulus reducens (strain ATCC BAA-1160 / DSM 100696 / MI-1)</name>
    <name type="common">Desulfotomaculum reducens</name>
    <dbReference type="NCBI Taxonomy" id="349161"/>
    <lineage>
        <taxon>Bacteria</taxon>
        <taxon>Bacillati</taxon>
        <taxon>Bacillota</taxon>
        <taxon>Clostridia</taxon>
        <taxon>Eubacteriales</taxon>
        <taxon>Peptococcaceae</taxon>
        <taxon>Desulforamulus</taxon>
    </lineage>
</organism>